<organism evidence="2 3">
    <name type="scientific">Microcoleus anatoxicus PTRS2</name>
    <dbReference type="NCBI Taxonomy" id="2705321"/>
    <lineage>
        <taxon>Bacteria</taxon>
        <taxon>Bacillati</taxon>
        <taxon>Cyanobacteriota</taxon>
        <taxon>Cyanophyceae</taxon>
        <taxon>Oscillatoriophycideae</taxon>
        <taxon>Oscillatoriales</taxon>
        <taxon>Microcoleaceae</taxon>
        <taxon>Microcoleus</taxon>
        <taxon>Microcoleus anatoxicus</taxon>
    </lineage>
</organism>
<evidence type="ECO:0000259" key="1">
    <source>
        <dbReference type="Pfam" id="PF12770"/>
    </source>
</evidence>
<dbReference type="RefSeq" id="WP_340542458.1">
    <property type="nucleotide sequence ID" value="NZ_JBBLXS010001022.1"/>
</dbReference>
<evidence type="ECO:0000313" key="3">
    <source>
        <dbReference type="Proteomes" id="UP001384579"/>
    </source>
</evidence>
<sequence length="66" mass="7573">MQLLHQILIEPIIDLLPTDANSPIIFVPHYDLFLVPFPALQDSNNRYLIEHHTILTSPSIQVLELT</sequence>
<feature type="non-terminal residue" evidence="2">
    <location>
        <position position="66"/>
    </location>
</feature>
<comment type="caution">
    <text evidence="2">The sequence shown here is derived from an EMBL/GenBank/DDBJ whole genome shotgun (WGS) entry which is preliminary data.</text>
</comment>
<reference evidence="2 3" key="1">
    <citation type="journal article" date="2020" name="Harmful Algae">
        <title>Molecular and morphological characterization of a novel dihydroanatoxin-a producing Microcoleus species (cyanobacteria) from the Russian River, California, USA.</title>
        <authorList>
            <person name="Conklin K.Y."/>
            <person name="Stancheva R."/>
            <person name="Otten T.G."/>
            <person name="Fadness R."/>
            <person name="Boyer G.L."/>
            <person name="Read B."/>
            <person name="Zhang X."/>
            <person name="Sheath R.G."/>
        </authorList>
    </citation>
    <scope>NUCLEOTIDE SEQUENCE [LARGE SCALE GENOMIC DNA]</scope>
    <source>
        <strain evidence="2 3">PTRS2</strain>
    </source>
</reference>
<proteinExistence type="predicted"/>
<dbReference type="InterPro" id="IPR024983">
    <property type="entry name" value="CHAT_dom"/>
</dbReference>
<feature type="domain" description="CHAT" evidence="1">
    <location>
        <begin position="2"/>
        <end position="63"/>
    </location>
</feature>
<evidence type="ECO:0000313" key="2">
    <source>
        <dbReference type="EMBL" id="MEK0189206.1"/>
    </source>
</evidence>
<gene>
    <name evidence="2" type="ORF">WMG39_30810</name>
</gene>
<accession>A0ABU8YXK0</accession>
<name>A0ABU8YXK0_9CYAN</name>
<dbReference type="Pfam" id="PF12770">
    <property type="entry name" value="CHAT"/>
    <property type="match status" value="1"/>
</dbReference>
<dbReference type="EMBL" id="JBBLXS010001022">
    <property type="protein sequence ID" value="MEK0189206.1"/>
    <property type="molecule type" value="Genomic_DNA"/>
</dbReference>
<dbReference type="Proteomes" id="UP001384579">
    <property type="component" value="Unassembled WGS sequence"/>
</dbReference>
<protein>
    <submittedName>
        <fullName evidence="2">CHAT domain-containing protein</fullName>
    </submittedName>
</protein>
<keyword evidence="3" id="KW-1185">Reference proteome</keyword>